<name>A0ABQ4SAM1_9HYPH</name>
<dbReference type="EMBL" id="BPQQ01000006">
    <property type="protein sequence ID" value="GJD98715.1"/>
    <property type="molecule type" value="Genomic_DNA"/>
</dbReference>
<evidence type="ECO:0000313" key="2">
    <source>
        <dbReference type="EMBL" id="GJD98715.1"/>
    </source>
</evidence>
<comment type="caution">
    <text evidence="2">The sequence shown here is derived from an EMBL/GenBank/DDBJ whole genome shotgun (WGS) entry which is preliminary data.</text>
</comment>
<dbReference type="Proteomes" id="UP001055153">
    <property type="component" value="Unassembled WGS sequence"/>
</dbReference>
<organism evidence="2 3">
    <name type="scientific">Methylobacterium isbiliense</name>
    <dbReference type="NCBI Taxonomy" id="315478"/>
    <lineage>
        <taxon>Bacteria</taxon>
        <taxon>Pseudomonadati</taxon>
        <taxon>Pseudomonadota</taxon>
        <taxon>Alphaproteobacteria</taxon>
        <taxon>Hyphomicrobiales</taxon>
        <taxon>Methylobacteriaceae</taxon>
        <taxon>Methylobacterium</taxon>
    </lineage>
</organism>
<sequence>MSPSMSQLLRDTLAEHRAEDLTFAGIGYATAGRLRDARGEDLSAVLGNGEVRRLEPPLGVERFLPYAKPATDRPALPSSNAPFASSQTPRRFRMRTPIVALDTVSLA</sequence>
<feature type="region of interest" description="Disordered" evidence="1">
    <location>
        <begin position="69"/>
        <end position="89"/>
    </location>
</feature>
<reference evidence="2" key="2">
    <citation type="submission" date="2021-08" db="EMBL/GenBank/DDBJ databases">
        <authorList>
            <person name="Tani A."/>
            <person name="Ola A."/>
            <person name="Ogura Y."/>
            <person name="Katsura K."/>
            <person name="Hayashi T."/>
        </authorList>
    </citation>
    <scope>NUCLEOTIDE SEQUENCE</scope>
    <source>
        <strain evidence="2">DSM 17168</strain>
    </source>
</reference>
<evidence type="ECO:0000256" key="1">
    <source>
        <dbReference type="SAM" id="MobiDB-lite"/>
    </source>
</evidence>
<protein>
    <submittedName>
        <fullName evidence="2">Uncharacterized protein</fullName>
    </submittedName>
</protein>
<gene>
    <name evidence="2" type="ORF">GMJLKIPL_0626</name>
</gene>
<proteinExistence type="predicted"/>
<feature type="compositionally biased region" description="Polar residues" evidence="1">
    <location>
        <begin position="77"/>
        <end position="89"/>
    </location>
</feature>
<evidence type="ECO:0000313" key="3">
    <source>
        <dbReference type="Proteomes" id="UP001055153"/>
    </source>
</evidence>
<accession>A0ABQ4SAM1</accession>
<reference evidence="2" key="1">
    <citation type="journal article" date="2021" name="Front. Microbiol.">
        <title>Comprehensive Comparative Genomics and Phenotyping of Methylobacterium Species.</title>
        <authorList>
            <person name="Alessa O."/>
            <person name="Ogura Y."/>
            <person name="Fujitani Y."/>
            <person name="Takami H."/>
            <person name="Hayashi T."/>
            <person name="Sahin N."/>
            <person name="Tani A."/>
        </authorList>
    </citation>
    <scope>NUCLEOTIDE SEQUENCE</scope>
    <source>
        <strain evidence="2">DSM 17168</strain>
    </source>
</reference>
<keyword evidence="3" id="KW-1185">Reference proteome</keyword>